<evidence type="ECO:0000256" key="1">
    <source>
        <dbReference type="SAM" id="MobiDB-lite"/>
    </source>
</evidence>
<comment type="caution">
    <text evidence="2">The sequence shown here is derived from an EMBL/GenBank/DDBJ whole genome shotgun (WGS) entry which is preliminary data.</text>
</comment>
<sequence length="39" mass="4343">MAFVIGDAKTLFDDPLKIDPTPAHHAVPGTVRPCRDQRR</sequence>
<gene>
    <name evidence="2" type="ORF">KOEU_35830</name>
</gene>
<protein>
    <submittedName>
        <fullName evidence="2">Uncharacterized protein</fullName>
    </submittedName>
</protein>
<keyword evidence="3" id="KW-1185">Reference proteome</keyword>
<evidence type="ECO:0000313" key="2">
    <source>
        <dbReference type="EMBL" id="KON62933.1"/>
    </source>
</evidence>
<dbReference type="Proteomes" id="UP000037566">
    <property type="component" value="Unassembled WGS sequence"/>
</dbReference>
<organism evidence="2 3">
    <name type="scientific">Komagataeibacter europaeus</name>
    <name type="common">Gluconacetobacter europaeus</name>
    <dbReference type="NCBI Taxonomy" id="33995"/>
    <lineage>
        <taxon>Bacteria</taxon>
        <taxon>Pseudomonadati</taxon>
        <taxon>Pseudomonadota</taxon>
        <taxon>Alphaproteobacteria</taxon>
        <taxon>Acetobacterales</taxon>
        <taxon>Acetobacteraceae</taxon>
        <taxon>Komagataeibacter</taxon>
    </lineage>
</organism>
<reference evidence="2" key="1">
    <citation type="submission" date="2015-08" db="EMBL/GenBank/DDBJ databases">
        <title>Draft genome sequence of Komagataeibacter europaeus CECT 8546 a cellulose producer strain from vinegar produced by the traditional method.</title>
        <authorList>
            <person name="Poehlein A."/>
            <person name="Valera M.J."/>
            <person name="Haack F.S."/>
            <person name="Mas A."/>
            <person name="Daniel R."/>
            <person name="Streit W.R."/>
            <person name="Mateo E."/>
        </authorList>
    </citation>
    <scope>NUCLEOTIDE SEQUENCE [LARGE SCALE GENOMIC DNA]</scope>
    <source>
        <strain evidence="2">CECT 8546</strain>
    </source>
</reference>
<dbReference type="EMBL" id="LHUQ01000054">
    <property type="protein sequence ID" value="KON62933.1"/>
    <property type="molecule type" value="Genomic_DNA"/>
</dbReference>
<dbReference type="AlphaFoldDB" id="A0A0M0ECF9"/>
<proteinExistence type="predicted"/>
<feature type="region of interest" description="Disordered" evidence="1">
    <location>
        <begin position="18"/>
        <end position="39"/>
    </location>
</feature>
<name>A0A0M0ECF9_KOMEU</name>
<evidence type="ECO:0000313" key="3">
    <source>
        <dbReference type="Proteomes" id="UP000037566"/>
    </source>
</evidence>
<accession>A0A0M0ECF9</accession>